<dbReference type="OrthoDB" id="9815856at2"/>
<dbReference type="GO" id="GO:0006782">
    <property type="term" value="P:protoporphyrinogen IX biosynthetic process"/>
    <property type="evidence" value="ECO:0007669"/>
    <property type="project" value="UniProtKB-UniRule"/>
</dbReference>
<evidence type="ECO:0000256" key="2">
    <source>
        <dbReference type="ARBA" id="ARBA00008133"/>
    </source>
</evidence>
<dbReference type="InterPro" id="IPR039793">
    <property type="entry name" value="UROS/Hem4"/>
</dbReference>
<dbReference type="RefSeq" id="WP_053603638.1">
    <property type="nucleotide sequence ID" value="NZ_CP012600.1"/>
</dbReference>
<name>A0A0M3R9R1_9BACI</name>
<comment type="catalytic activity">
    <reaction evidence="8 9">
        <text>hydroxymethylbilane = uroporphyrinogen III + H2O</text>
        <dbReference type="Rhea" id="RHEA:18965"/>
        <dbReference type="ChEBI" id="CHEBI:15377"/>
        <dbReference type="ChEBI" id="CHEBI:57308"/>
        <dbReference type="ChEBI" id="CHEBI:57845"/>
        <dbReference type="EC" id="4.2.1.75"/>
    </reaction>
</comment>
<keyword evidence="5 9" id="KW-0627">Porphyrin biosynthesis</keyword>
<evidence type="ECO:0000256" key="6">
    <source>
        <dbReference type="ARBA" id="ARBA00037589"/>
    </source>
</evidence>
<organism evidence="11 12">
    <name type="scientific">Bacillus gobiensis</name>
    <dbReference type="NCBI Taxonomy" id="1441095"/>
    <lineage>
        <taxon>Bacteria</taxon>
        <taxon>Bacillati</taxon>
        <taxon>Bacillota</taxon>
        <taxon>Bacilli</taxon>
        <taxon>Bacillales</taxon>
        <taxon>Bacillaceae</taxon>
        <taxon>Bacillus</taxon>
    </lineage>
</organism>
<evidence type="ECO:0000256" key="7">
    <source>
        <dbReference type="ARBA" id="ARBA00040167"/>
    </source>
</evidence>
<evidence type="ECO:0000256" key="5">
    <source>
        <dbReference type="ARBA" id="ARBA00023244"/>
    </source>
</evidence>
<evidence type="ECO:0000256" key="9">
    <source>
        <dbReference type="RuleBase" id="RU366031"/>
    </source>
</evidence>
<comment type="function">
    <text evidence="6 9">Catalyzes cyclization of the linear tetrapyrrole, hydroxymethylbilane, to the macrocyclic uroporphyrinogen III.</text>
</comment>
<evidence type="ECO:0000256" key="3">
    <source>
        <dbReference type="ARBA" id="ARBA00013109"/>
    </source>
</evidence>
<keyword evidence="12" id="KW-1185">Reference proteome</keyword>
<dbReference type="PANTHER" id="PTHR38042:SF1">
    <property type="entry name" value="UROPORPHYRINOGEN-III SYNTHASE, CHLOROPLASTIC"/>
    <property type="match status" value="1"/>
</dbReference>
<evidence type="ECO:0000256" key="1">
    <source>
        <dbReference type="ARBA" id="ARBA00004772"/>
    </source>
</evidence>
<dbReference type="STRING" id="1441095.AM592_09810"/>
<dbReference type="AlphaFoldDB" id="A0A0M3R9R1"/>
<dbReference type="EMBL" id="CP012600">
    <property type="protein sequence ID" value="ALC81866.1"/>
    <property type="molecule type" value="Genomic_DNA"/>
</dbReference>
<dbReference type="Pfam" id="PF02602">
    <property type="entry name" value="HEM4"/>
    <property type="match status" value="1"/>
</dbReference>
<dbReference type="SUPFAM" id="SSF69618">
    <property type="entry name" value="HemD-like"/>
    <property type="match status" value="1"/>
</dbReference>
<sequence>MNDRKGPLFNKKILITRNKEQAQSFLTKIRELGGEGISVPLLTFACALSEKDTVRFRSQITDADWLVFTSVNGVKYFISYTKELSKPSSWKVAAVGEKTARFLQKHGFSVDVIPEIFVAENLAASLAPHVKPHDRIAVLKGNLSRDTIKKELSPLGCEITEWVLYKTRPNEEGIGLLRTAITSKRLDFITFTSSSSVHTFMQAVKDEDLSYLRETSIVSIGPVTQSALQEYGLQSVVPSKHTIEGMLAKMCELAKERE</sequence>
<feature type="domain" description="Tetrapyrrole biosynthesis uroporphyrinogen III synthase" evidence="10">
    <location>
        <begin position="26"/>
        <end position="247"/>
    </location>
</feature>
<reference evidence="11 12" key="2">
    <citation type="journal article" date="2016" name="Int. J. Syst. Evol. Microbiol.">
        <title>Bacillus gobiensis sp. nov., isolated from a soil sample.</title>
        <authorList>
            <person name="Liu B."/>
            <person name="Liu G.H."/>
            <person name="Cetin S."/>
            <person name="Schumann P."/>
            <person name="Pan Z.Z."/>
            <person name="Chen Q.Q."/>
        </authorList>
    </citation>
    <scope>NUCLEOTIDE SEQUENCE [LARGE SCALE GENOMIC DNA]</scope>
    <source>
        <strain evidence="11 12">FJAT-4402</strain>
    </source>
</reference>
<dbReference type="GO" id="GO:0004852">
    <property type="term" value="F:uroporphyrinogen-III synthase activity"/>
    <property type="evidence" value="ECO:0007669"/>
    <property type="project" value="UniProtKB-UniRule"/>
</dbReference>
<dbReference type="Gene3D" id="3.40.50.10090">
    <property type="match status" value="2"/>
</dbReference>
<dbReference type="InterPro" id="IPR036108">
    <property type="entry name" value="4pyrrol_syn_uPrphyn_synt_sf"/>
</dbReference>
<dbReference type="InterPro" id="IPR003754">
    <property type="entry name" value="4pyrrol_synth_uPrphyn_synth"/>
</dbReference>
<dbReference type="UniPathway" id="UPA00251">
    <property type="reaction ID" value="UER00320"/>
</dbReference>
<evidence type="ECO:0000256" key="8">
    <source>
        <dbReference type="ARBA" id="ARBA00048617"/>
    </source>
</evidence>
<evidence type="ECO:0000313" key="12">
    <source>
        <dbReference type="Proteomes" id="UP000067625"/>
    </source>
</evidence>
<evidence type="ECO:0000256" key="4">
    <source>
        <dbReference type="ARBA" id="ARBA00023239"/>
    </source>
</evidence>
<evidence type="ECO:0000313" key="11">
    <source>
        <dbReference type="EMBL" id="ALC81866.1"/>
    </source>
</evidence>
<dbReference type="GO" id="GO:0006780">
    <property type="term" value="P:uroporphyrinogen III biosynthetic process"/>
    <property type="evidence" value="ECO:0007669"/>
    <property type="project" value="UniProtKB-UniRule"/>
</dbReference>
<comment type="pathway">
    <text evidence="1 9">Porphyrin-containing compound metabolism; protoporphyrin-IX biosynthesis; coproporphyrinogen-III from 5-aminolevulinate: step 3/4.</text>
</comment>
<protein>
    <recommendedName>
        <fullName evidence="7 9">Uroporphyrinogen-III synthase</fullName>
        <ecNumber evidence="3 9">4.2.1.75</ecNumber>
    </recommendedName>
</protein>
<reference evidence="12" key="1">
    <citation type="submission" date="2015-08" db="EMBL/GenBank/DDBJ databases">
        <title>Genome sequencing project for genomic taxonomy and phylogenomics of Bacillus-like bacteria.</title>
        <authorList>
            <person name="Liu B."/>
            <person name="Wang J."/>
            <person name="Zhu Y."/>
            <person name="Liu G."/>
            <person name="Chen Q."/>
            <person name="Chen Z."/>
            <person name="Lan J."/>
            <person name="Che J."/>
            <person name="Ge C."/>
            <person name="Shi H."/>
            <person name="Pan Z."/>
            <person name="Liu X."/>
        </authorList>
    </citation>
    <scope>NUCLEOTIDE SEQUENCE [LARGE SCALE GENOMIC DNA]</scope>
    <source>
        <strain evidence="12">FJAT-4402</strain>
    </source>
</reference>
<dbReference type="PATRIC" id="fig|1441095.3.peg.2157"/>
<gene>
    <name evidence="11" type="ORF">AM592_09810</name>
</gene>
<dbReference type="CDD" id="cd06578">
    <property type="entry name" value="HemD"/>
    <property type="match status" value="1"/>
</dbReference>
<comment type="similarity">
    <text evidence="2 9">Belongs to the uroporphyrinogen-III synthase family.</text>
</comment>
<evidence type="ECO:0000259" key="10">
    <source>
        <dbReference type="Pfam" id="PF02602"/>
    </source>
</evidence>
<dbReference type="EC" id="4.2.1.75" evidence="3 9"/>
<accession>A0A0M3R9R1</accession>
<dbReference type="PANTHER" id="PTHR38042">
    <property type="entry name" value="UROPORPHYRINOGEN-III SYNTHASE, CHLOROPLASTIC"/>
    <property type="match status" value="1"/>
</dbReference>
<proteinExistence type="inferred from homology"/>
<keyword evidence="4 9" id="KW-0456">Lyase</keyword>
<dbReference type="Proteomes" id="UP000067625">
    <property type="component" value="Chromosome"/>
</dbReference>